<reference evidence="4 5" key="2">
    <citation type="journal article" date="2016" name="Environ. Microbiol. Rep.">
        <title>Metagenomic evidence for the presence of phototrophic Gemmatimonadetes bacteria in diverse environments.</title>
        <authorList>
            <person name="Zeng Y."/>
            <person name="Baumbach J."/>
            <person name="Barbosa E.G."/>
            <person name="Azevedo V."/>
            <person name="Zhang C."/>
            <person name="Koblizek M."/>
        </authorList>
    </citation>
    <scope>NUCLEOTIDE SEQUENCE [LARGE SCALE GENOMIC DNA]</scope>
    <source>
        <strain evidence="4 5">AP64</strain>
    </source>
</reference>
<organism evidence="4 5">
    <name type="scientific">Gemmatimonas phototrophica</name>
    <dbReference type="NCBI Taxonomy" id="1379270"/>
    <lineage>
        <taxon>Bacteria</taxon>
        <taxon>Pseudomonadati</taxon>
        <taxon>Gemmatimonadota</taxon>
        <taxon>Gemmatimonadia</taxon>
        <taxon>Gemmatimonadales</taxon>
        <taxon>Gemmatimonadaceae</taxon>
        <taxon>Gemmatimonas</taxon>
    </lineage>
</organism>
<evidence type="ECO:0000256" key="2">
    <source>
        <dbReference type="SAM" id="Phobius"/>
    </source>
</evidence>
<feature type="domain" description="Ancillary SecYEG translocon subunit/Cell division coordinator CpoB TPR" evidence="3">
    <location>
        <begin position="28"/>
        <end position="200"/>
    </location>
</feature>
<protein>
    <recommendedName>
        <fullName evidence="3">Ancillary SecYEG translocon subunit/Cell division coordinator CpoB TPR domain-containing protein</fullName>
    </recommendedName>
</protein>
<reference evidence="4 5" key="1">
    <citation type="journal article" date="2014" name="Proc. Natl. Acad. Sci. U.S.A.">
        <title>Functional type 2 photosynthetic reaction centers found in the rare bacterial phylum Gemmatimonadetes.</title>
        <authorList>
            <person name="Zeng Y."/>
            <person name="Feng F."/>
            <person name="Medova H."/>
            <person name="Dean J."/>
            <person name="Koblizek M."/>
        </authorList>
    </citation>
    <scope>NUCLEOTIDE SEQUENCE [LARGE SCALE GENOMIC DNA]</scope>
    <source>
        <strain evidence="4 5">AP64</strain>
    </source>
</reference>
<proteinExistence type="predicted"/>
<dbReference type="KEGG" id="gph:GEMMAAP_08760"/>
<feature type="region of interest" description="Disordered" evidence="1">
    <location>
        <begin position="1"/>
        <end position="21"/>
    </location>
</feature>
<dbReference type="STRING" id="1379270.GEMMAAP_08760"/>
<keyword evidence="5" id="KW-1185">Reference proteome</keyword>
<dbReference type="Gene3D" id="1.25.40.10">
    <property type="entry name" value="Tetratricopeptide repeat domain"/>
    <property type="match status" value="1"/>
</dbReference>
<keyword evidence="2" id="KW-0812">Transmembrane</keyword>
<feature type="transmembrane region" description="Helical" evidence="2">
    <location>
        <begin position="37"/>
        <end position="54"/>
    </location>
</feature>
<accession>A0A143BJX2</accession>
<dbReference type="AlphaFoldDB" id="A0A143BJX2"/>
<dbReference type="OrthoDB" id="9808622at2"/>
<evidence type="ECO:0000313" key="4">
    <source>
        <dbReference type="EMBL" id="AMW04903.1"/>
    </source>
</evidence>
<dbReference type="InterPro" id="IPR018704">
    <property type="entry name" value="SecYEG/CpoB_TPR"/>
</dbReference>
<evidence type="ECO:0000313" key="5">
    <source>
        <dbReference type="Proteomes" id="UP000076404"/>
    </source>
</evidence>
<dbReference type="RefSeq" id="WP_026850835.1">
    <property type="nucleotide sequence ID" value="NZ_CP011454.1"/>
</dbReference>
<dbReference type="eggNOG" id="COG2976">
    <property type="taxonomic scope" value="Bacteria"/>
</dbReference>
<evidence type="ECO:0000259" key="3">
    <source>
        <dbReference type="Pfam" id="PF09976"/>
    </source>
</evidence>
<sequence>MAQATRNAGTSAGSSASLSDDPIESVSTWFQLNSKPILMAVGGVAVAAAAVLVYRSSTASTREKASVALYAAQTPYVQGKLPEAQKELEKVATRYGSTASGQQAAVLLAQVFFEQGKPDDGIKALEKALGSASADFKGSLESLIAAGYEQKKDLGKAAEHYAKAAAASTFKSDKYGYQASQARSLMSAGKDADARKIWEELAKLDGEPIQQEANVRLGELAAKR</sequence>
<gene>
    <name evidence="4" type="ORF">GEMMAAP_08760</name>
</gene>
<dbReference type="SUPFAM" id="SSF81901">
    <property type="entry name" value="HCP-like"/>
    <property type="match status" value="1"/>
</dbReference>
<evidence type="ECO:0000256" key="1">
    <source>
        <dbReference type="SAM" id="MobiDB-lite"/>
    </source>
</evidence>
<name>A0A143BJX2_9BACT</name>
<feature type="compositionally biased region" description="Low complexity" evidence="1">
    <location>
        <begin position="8"/>
        <end position="19"/>
    </location>
</feature>
<dbReference type="Proteomes" id="UP000076404">
    <property type="component" value="Chromosome"/>
</dbReference>
<dbReference type="Pfam" id="PF09976">
    <property type="entry name" value="TPR_21"/>
    <property type="match status" value="1"/>
</dbReference>
<keyword evidence="2" id="KW-1133">Transmembrane helix</keyword>
<keyword evidence="2" id="KW-0472">Membrane</keyword>
<dbReference type="EMBL" id="CP011454">
    <property type="protein sequence ID" value="AMW04903.1"/>
    <property type="molecule type" value="Genomic_DNA"/>
</dbReference>
<dbReference type="InterPro" id="IPR011990">
    <property type="entry name" value="TPR-like_helical_dom_sf"/>
</dbReference>